<feature type="domain" description="Flagellar hook-associated protein FlgK helical" evidence="9">
    <location>
        <begin position="103"/>
        <end position="347"/>
    </location>
</feature>
<evidence type="ECO:0000259" key="8">
    <source>
        <dbReference type="Pfam" id="PF06429"/>
    </source>
</evidence>
<name>A0A1E5G3R5_9FIRM</name>
<dbReference type="PRINTS" id="PR01005">
    <property type="entry name" value="FLGHOOKAP1"/>
</dbReference>
<dbReference type="GO" id="GO:0009424">
    <property type="term" value="C:bacterial-type flagellum hook"/>
    <property type="evidence" value="ECO:0007669"/>
    <property type="project" value="UniProtKB-UniRule"/>
</dbReference>
<dbReference type="InterPro" id="IPR053927">
    <property type="entry name" value="FlgK_helical"/>
</dbReference>
<organism evidence="10 11">
    <name type="scientific">Desulfuribacillus alkaliarsenatis</name>
    <dbReference type="NCBI Taxonomy" id="766136"/>
    <lineage>
        <taxon>Bacteria</taxon>
        <taxon>Bacillati</taxon>
        <taxon>Bacillota</taxon>
        <taxon>Desulfuribacillia</taxon>
        <taxon>Desulfuribacillales</taxon>
        <taxon>Desulfuribacillaceae</taxon>
        <taxon>Desulfuribacillus</taxon>
    </lineage>
</organism>
<dbReference type="NCBIfam" id="TIGR02492">
    <property type="entry name" value="flgK_ends"/>
    <property type="match status" value="1"/>
</dbReference>
<evidence type="ECO:0000256" key="7">
    <source>
        <dbReference type="RuleBase" id="RU362065"/>
    </source>
</evidence>
<keyword evidence="10" id="KW-0282">Flagellum</keyword>
<dbReference type="Pfam" id="PF22638">
    <property type="entry name" value="FlgK_D1"/>
    <property type="match status" value="1"/>
</dbReference>
<gene>
    <name evidence="7" type="primary">flgK</name>
    <name evidence="10" type="ORF">BHF68_13995</name>
</gene>
<keyword evidence="10" id="KW-0969">Cilium</keyword>
<accession>A0A1E5G3R5</accession>
<evidence type="ECO:0000259" key="9">
    <source>
        <dbReference type="Pfam" id="PF22638"/>
    </source>
</evidence>
<evidence type="ECO:0000256" key="2">
    <source>
        <dbReference type="ARBA" id="ARBA00004613"/>
    </source>
</evidence>
<comment type="caution">
    <text evidence="10">The sequence shown here is derived from an EMBL/GenBank/DDBJ whole genome shotgun (WGS) entry which is preliminary data.</text>
</comment>
<dbReference type="STRING" id="766136.BHF68_13995"/>
<dbReference type="InterPro" id="IPR002371">
    <property type="entry name" value="FlgK"/>
</dbReference>
<proteinExistence type="inferred from homology"/>
<dbReference type="SUPFAM" id="SSF64518">
    <property type="entry name" value="Phase 1 flagellin"/>
    <property type="match status" value="1"/>
</dbReference>
<dbReference type="Proteomes" id="UP000094296">
    <property type="component" value="Unassembled WGS sequence"/>
</dbReference>
<comment type="subcellular location">
    <subcellularLocation>
        <location evidence="1 7">Bacterial flagellum</location>
    </subcellularLocation>
    <subcellularLocation>
        <location evidence="2 7">Secreted</location>
    </subcellularLocation>
</comment>
<keyword evidence="6 7" id="KW-0975">Bacterial flagellum</keyword>
<dbReference type="OrthoDB" id="9802553at2"/>
<keyword evidence="10" id="KW-0966">Cell projection</keyword>
<comment type="similarity">
    <text evidence="3 7">Belongs to the flagella basal body rod proteins family.</text>
</comment>
<sequence>MFKSTFHGLEVSKRGIFAQQSALHTTGHNISNANTIGYSRQVVNMQASLAIPNPGMQMSKNPGLLGTGVDVTHIQRIREEYLDKQYRNEAKHIGYWEAKKDTLSKIEMILNEPSDTGLQMTMDRFWTSWQDLAKESEASSARAVVVERAQAVIETLDAMRTGFLQHQQDLNTVINIKTNEVNSITTQIRDINDQIARVEPHGYQANDLKDQRDNLIDELSKLINVDSVQPVFFADGRPTGMVRIMTGDVAIIDGRERLPLEIEVSEDTGLYDVSLAGELVNFTRGELMGLIESRGYPVSIESEVEGEDPTIEIHGIIPGVIEHIDRLATEMAKHINEIHSTGLTIDDIKNGRTLEDENADRLLFFIDKDHYIATGEFINPTNASNFMIHPAIGNSLDKIAAGQPTNENGTSSVGDGSNASAIASLKFEIEKLDLPEKVTFDDFYRNLIAKVGVQVTEAERLEYNSQVLADQVDNRRLSISGVSLDEEMANMIKFQHAYNASARAITTVDGLLDTIINRMGLVGR</sequence>
<evidence type="ECO:0000256" key="4">
    <source>
        <dbReference type="ARBA" id="ARBA00016244"/>
    </source>
</evidence>
<dbReference type="GO" id="GO:0005576">
    <property type="term" value="C:extracellular region"/>
    <property type="evidence" value="ECO:0007669"/>
    <property type="project" value="UniProtKB-SubCell"/>
</dbReference>
<reference evidence="10 11" key="1">
    <citation type="submission" date="2016-09" db="EMBL/GenBank/DDBJ databases">
        <title>Draft genome sequence for the type strain of Desulfuribacillus alkaliarsenatis AHT28, an obligately anaerobic, sulfidogenic bacterium isolated from Russian soda lake sediments.</title>
        <authorList>
            <person name="Abin C.A."/>
            <person name="Hollibaugh J.T."/>
        </authorList>
    </citation>
    <scope>NUCLEOTIDE SEQUENCE [LARGE SCALE GENOMIC DNA]</scope>
    <source>
        <strain evidence="10 11">AHT28</strain>
    </source>
</reference>
<dbReference type="GO" id="GO:0005198">
    <property type="term" value="F:structural molecule activity"/>
    <property type="evidence" value="ECO:0007669"/>
    <property type="project" value="UniProtKB-UniRule"/>
</dbReference>
<evidence type="ECO:0000256" key="5">
    <source>
        <dbReference type="ARBA" id="ARBA00022525"/>
    </source>
</evidence>
<protein>
    <recommendedName>
        <fullName evidence="4 7">Flagellar hook-associated protein 1</fullName>
        <shortName evidence="7">HAP1</shortName>
    </recommendedName>
</protein>
<dbReference type="Pfam" id="PF06429">
    <property type="entry name" value="Flg_bbr_C"/>
    <property type="match status" value="1"/>
</dbReference>
<dbReference type="GO" id="GO:0044780">
    <property type="term" value="P:bacterial-type flagellum assembly"/>
    <property type="evidence" value="ECO:0007669"/>
    <property type="project" value="InterPro"/>
</dbReference>
<dbReference type="AlphaFoldDB" id="A0A1E5G3R5"/>
<dbReference type="PANTHER" id="PTHR30033:SF1">
    <property type="entry name" value="FLAGELLAR HOOK-ASSOCIATED PROTEIN 1"/>
    <property type="match status" value="1"/>
</dbReference>
<evidence type="ECO:0000256" key="6">
    <source>
        <dbReference type="ARBA" id="ARBA00023143"/>
    </source>
</evidence>
<keyword evidence="5 7" id="KW-0964">Secreted</keyword>
<evidence type="ECO:0000313" key="10">
    <source>
        <dbReference type="EMBL" id="OEF97706.1"/>
    </source>
</evidence>
<dbReference type="InterPro" id="IPR010930">
    <property type="entry name" value="Flg_bb/hook_C_dom"/>
</dbReference>
<evidence type="ECO:0000313" key="11">
    <source>
        <dbReference type="Proteomes" id="UP000094296"/>
    </source>
</evidence>
<keyword evidence="11" id="KW-1185">Reference proteome</keyword>
<dbReference type="EMBL" id="MIJE01000005">
    <property type="protein sequence ID" value="OEF97706.1"/>
    <property type="molecule type" value="Genomic_DNA"/>
</dbReference>
<dbReference type="RefSeq" id="WP_069642576.1">
    <property type="nucleotide sequence ID" value="NZ_MIJE01000005.1"/>
</dbReference>
<evidence type="ECO:0000256" key="3">
    <source>
        <dbReference type="ARBA" id="ARBA00009677"/>
    </source>
</evidence>
<evidence type="ECO:0000256" key="1">
    <source>
        <dbReference type="ARBA" id="ARBA00004365"/>
    </source>
</evidence>
<dbReference type="PANTHER" id="PTHR30033">
    <property type="entry name" value="FLAGELLAR HOOK-ASSOCIATED PROTEIN 1"/>
    <property type="match status" value="1"/>
</dbReference>
<feature type="domain" description="Flagellar basal-body/hook protein C-terminal" evidence="8">
    <location>
        <begin position="476"/>
        <end position="517"/>
    </location>
</feature>